<gene>
    <name evidence="1" type="ORF">MGSAQ_000742</name>
</gene>
<comment type="caution">
    <text evidence="1">The sequence shown here is derived from an EMBL/GenBank/DDBJ whole genome shotgun (WGS) entry which is preliminary data.</text>
</comment>
<reference evidence="1" key="1">
    <citation type="submission" date="2013-11" db="EMBL/GenBank/DDBJ databases">
        <title>Microbial diversity, functional groups and degradation webs in Northern and Southern Mediterranean and Red Sea marine crude oil polluted sites.</title>
        <authorList>
            <person name="Daffonchio D."/>
            <person name="Mapelli F."/>
            <person name="Ferrer M."/>
            <person name="Richter M."/>
            <person name="Cherif A."/>
            <person name="Malkawi H.I."/>
            <person name="Yakimov M.M."/>
            <person name="Abdel-Fattah Y.R."/>
            <person name="Blaghen M."/>
            <person name="Golyshin P.N."/>
            <person name="Kalogerakis N."/>
            <person name="Boon N."/>
            <person name="Magagnini M."/>
            <person name="Fava F."/>
        </authorList>
    </citation>
    <scope>NUCLEOTIDE SEQUENCE</scope>
</reference>
<organism evidence="1">
    <name type="scientific">marine sediment metagenome</name>
    <dbReference type="NCBI Taxonomy" id="412755"/>
    <lineage>
        <taxon>unclassified sequences</taxon>
        <taxon>metagenomes</taxon>
        <taxon>ecological metagenomes</taxon>
    </lineage>
</organism>
<dbReference type="EMBL" id="AYSL01000349">
    <property type="protein sequence ID" value="KTF07761.1"/>
    <property type="molecule type" value="Genomic_DNA"/>
</dbReference>
<sequence length="31" mass="3692">LSIDEINHVDYVIFHVFAKCKIFDKPPINFE</sequence>
<proteinExistence type="predicted"/>
<evidence type="ECO:0000313" key="1">
    <source>
        <dbReference type="EMBL" id="KTF07761.1"/>
    </source>
</evidence>
<name>A0A1B6NWP6_9ZZZZ</name>
<accession>A0A1B6NWP6</accession>
<protein>
    <submittedName>
        <fullName evidence="1">Uncharacterized protein</fullName>
    </submittedName>
</protein>
<dbReference type="AlphaFoldDB" id="A0A1B6NWP6"/>
<feature type="non-terminal residue" evidence="1">
    <location>
        <position position="1"/>
    </location>
</feature>